<name>A0A418VHX0_9DEIO</name>
<dbReference type="Proteomes" id="UP000286287">
    <property type="component" value="Unassembled WGS sequence"/>
</dbReference>
<dbReference type="Gene3D" id="3.60.21.10">
    <property type="match status" value="1"/>
</dbReference>
<gene>
    <name evidence="2" type="ORF">D3875_01190</name>
</gene>
<accession>A0A418VHX0</accession>
<dbReference type="PANTHER" id="PTHR12905:SF0">
    <property type="entry name" value="CALCINEURIN-LIKE PHOSPHOESTERASE DOMAIN-CONTAINING PROTEIN"/>
    <property type="match status" value="1"/>
</dbReference>
<dbReference type="AlphaFoldDB" id="A0A418VHX0"/>
<dbReference type="InterPro" id="IPR051693">
    <property type="entry name" value="UPF0046_metallophosphoest"/>
</dbReference>
<keyword evidence="3" id="KW-1185">Reference proteome</keyword>
<comment type="caution">
    <text evidence="2">The sequence shown here is derived from an EMBL/GenBank/DDBJ whole genome shotgun (WGS) entry which is preliminary data.</text>
</comment>
<feature type="domain" description="Calcineurin-like phosphoesterase" evidence="1">
    <location>
        <begin position="10"/>
        <end position="167"/>
    </location>
</feature>
<dbReference type="RefSeq" id="WP_119760306.1">
    <property type="nucleotide sequence ID" value="NZ_QYUJ01000004.1"/>
</dbReference>
<evidence type="ECO:0000259" key="1">
    <source>
        <dbReference type="Pfam" id="PF00149"/>
    </source>
</evidence>
<dbReference type="OrthoDB" id="332939at2"/>
<dbReference type="EMBL" id="QYUJ01000004">
    <property type="protein sequence ID" value="RJF75692.1"/>
    <property type="molecule type" value="Genomic_DNA"/>
</dbReference>
<dbReference type="GO" id="GO:0016787">
    <property type="term" value="F:hydrolase activity"/>
    <property type="evidence" value="ECO:0007669"/>
    <property type="project" value="InterPro"/>
</dbReference>
<evidence type="ECO:0000313" key="3">
    <source>
        <dbReference type="Proteomes" id="UP000286287"/>
    </source>
</evidence>
<dbReference type="Pfam" id="PF00149">
    <property type="entry name" value="Metallophos"/>
    <property type="match status" value="1"/>
</dbReference>
<dbReference type="InterPro" id="IPR029052">
    <property type="entry name" value="Metallo-depent_PP-like"/>
</dbReference>
<dbReference type="CDD" id="cd07379">
    <property type="entry name" value="MPP_239FB"/>
    <property type="match status" value="1"/>
</dbReference>
<evidence type="ECO:0000313" key="2">
    <source>
        <dbReference type="EMBL" id="RJF75692.1"/>
    </source>
</evidence>
<dbReference type="PANTHER" id="PTHR12905">
    <property type="entry name" value="METALLOPHOSPHOESTERASE"/>
    <property type="match status" value="1"/>
</dbReference>
<proteinExistence type="predicted"/>
<reference evidence="2 3" key="1">
    <citation type="submission" date="2018-09" db="EMBL/GenBank/DDBJ databases">
        <authorList>
            <person name="Zhu H."/>
        </authorList>
    </citation>
    <scope>NUCLEOTIDE SEQUENCE [LARGE SCALE GENOMIC DNA]</scope>
    <source>
        <strain evidence="2 3">K2S05-167</strain>
    </source>
</reference>
<organism evidence="2 3">
    <name type="scientific">Deinococcus cavernae</name>
    <dbReference type="NCBI Taxonomy" id="2320857"/>
    <lineage>
        <taxon>Bacteria</taxon>
        <taxon>Thermotogati</taxon>
        <taxon>Deinococcota</taxon>
        <taxon>Deinococci</taxon>
        <taxon>Deinococcales</taxon>
        <taxon>Deinococcaceae</taxon>
        <taxon>Deinococcus</taxon>
    </lineage>
</organism>
<sequence length="236" mass="26383">MVCLSDTHGLHDGLELPEGDILVHAGDVCNHGSLVEGVRFQGWFKSVGDYQHGVLIAGNHDRAFEDDALIRGLMPENIHYLNDSGVTIGGLRFWGSPVTPFFRNWAFNRHEDEIGRHWAKIPDGVDVLITHGPPQGILDRILDGEEVGCPQLLKVVRRIQPQLHLFGYIHEGHGTEVHGPTRFVNASICTVEYEPIHLPISTRVSFQNCSFVDLRPVSDCSQDKMTVWRASHDLCP</sequence>
<dbReference type="SUPFAM" id="SSF56300">
    <property type="entry name" value="Metallo-dependent phosphatases"/>
    <property type="match status" value="1"/>
</dbReference>
<protein>
    <submittedName>
        <fullName evidence="2">Metallophosphoesterase</fullName>
    </submittedName>
</protein>
<dbReference type="InterPro" id="IPR004843">
    <property type="entry name" value="Calcineurin-like_PHP"/>
</dbReference>